<dbReference type="SUPFAM" id="SSF102645">
    <property type="entry name" value="CoaB-like"/>
    <property type="match status" value="1"/>
</dbReference>
<evidence type="ECO:0000259" key="5">
    <source>
        <dbReference type="Pfam" id="PF02441"/>
    </source>
</evidence>
<dbReference type="GO" id="GO:0015937">
    <property type="term" value="P:coenzyme A biosynthetic process"/>
    <property type="evidence" value="ECO:0007669"/>
    <property type="project" value="UniProtKB-UniRule"/>
</dbReference>
<comment type="similarity">
    <text evidence="3 4">In the N-terminal section; belongs to the HFCD (homo-oligomeric flavin containing Cys decarboxylase) superfamily.</text>
</comment>
<feature type="region of interest" description="Phosphopantothenate--cysteine ligase" evidence="3">
    <location>
        <begin position="197"/>
        <end position="411"/>
    </location>
</feature>
<comment type="cofactor">
    <cofactor evidence="3">
        <name>FMN</name>
        <dbReference type="ChEBI" id="CHEBI:58210"/>
    </cofactor>
    <text evidence="3">Binds 1 FMN per subunit.</text>
</comment>
<evidence type="ECO:0000256" key="3">
    <source>
        <dbReference type="HAMAP-Rule" id="MF_02225"/>
    </source>
</evidence>
<gene>
    <name evidence="3 7" type="primary">coaBC</name>
    <name evidence="7" type="ORF">RN606_06500</name>
</gene>
<feature type="binding site" evidence="3">
    <location>
        <position position="295"/>
    </location>
    <ligand>
        <name>CTP</name>
        <dbReference type="ChEBI" id="CHEBI:37563"/>
    </ligand>
</feature>
<dbReference type="EMBL" id="CP134879">
    <property type="protein sequence ID" value="WNM25794.1"/>
    <property type="molecule type" value="Genomic_DNA"/>
</dbReference>
<feature type="binding site" evidence="3">
    <location>
        <position position="353"/>
    </location>
    <ligand>
        <name>CTP</name>
        <dbReference type="ChEBI" id="CHEBI:37563"/>
    </ligand>
</feature>
<dbReference type="NCBIfam" id="TIGR00521">
    <property type="entry name" value="coaBC_dfp"/>
    <property type="match status" value="1"/>
</dbReference>
<keyword evidence="3" id="KW-0460">Magnesium</keyword>
<dbReference type="RefSeq" id="WP_313501272.1">
    <property type="nucleotide sequence ID" value="NZ_CP134879.1"/>
</dbReference>
<keyword evidence="3" id="KW-0479">Metal-binding</keyword>
<dbReference type="Gene3D" id="3.40.50.1950">
    <property type="entry name" value="Flavin prenyltransferase-like"/>
    <property type="match status" value="1"/>
</dbReference>
<dbReference type="GO" id="GO:0071513">
    <property type="term" value="C:phosphopantothenoylcysteine decarboxylase complex"/>
    <property type="evidence" value="ECO:0007669"/>
    <property type="project" value="TreeGrafter"/>
</dbReference>
<name>A0AA96F945_9MICO</name>
<dbReference type="InterPro" id="IPR003382">
    <property type="entry name" value="Flavoprotein"/>
</dbReference>
<dbReference type="GO" id="GO:0015941">
    <property type="term" value="P:pantothenate catabolic process"/>
    <property type="evidence" value="ECO:0007669"/>
    <property type="project" value="InterPro"/>
</dbReference>
<keyword evidence="3 4" id="KW-0285">Flavoprotein</keyword>
<dbReference type="InterPro" id="IPR036551">
    <property type="entry name" value="Flavin_trans-like"/>
</dbReference>
<evidence type="ECO:0000313" key="8">
    <source>
        <dbReference type="Proteomes" id="UP001304125"/>
    </source>
</evidence>
<keyword evidence="3" id="KW-0511">Multifunctional enzyme</keyword>
<feature type="domain" description="DNA/pantothenate metabolism flavoprotein C-terminal" evidence="6">
    <location>
        <begin position="192"/>
        <end position="406"/>
    </location>
</feature>
<dbReference type="InterPro" id="IPR007085">
    <property type="entry name" value="DNA/pantothenate-metab_flavo_C"/>
</dbReference>
<dbReference type="GO" id="GO:0046872">
    <property type="term" value="F:metal ion binding"/>
    <property type="evidence" value="ECO:0007669"/>
    <property type="project" value="UniProtKB-KW"/>
</dbReference>
<dbReference type="GO" id="GO:0004632">
    <property type="term" value="F:phosphopantothenate--cysteine ligase activity"/>
    <property type="evidence" value="ECO:0007669"/>
    <property type="project" value="UniProtKB-UniRule"/>
</dbReference>
<evidence type="ECO:0000256" key="2">
    <source>
        <dbReference type="ARBA" id="ARBA00023239"/>
    </source>
</evidence>
<comment type="function">
    <text evidence="4">Catalyzes two steps in the biosynthesis of coenzyme A. In the first step cysteine is conjugated to 4'-phosphopantothenate to form 4-phosphopantothenoylcysteine, in the latter compound is decarboxylated to form 4'-phosphopantotheine.</text>
</comment>
<organism evidence="7 8">
    <name type="scientific">Demequina capsici</name>
    <dbReference type="NCBI Taxonomy" id="3075620"/>
    <lineage>
        <taxon>Bacteria</taxon>
        <taxon>Bacillati</taxon>
        <taxon>Actinomycetota</taxon>
        <taxon>Actinomycetes</taxon>
        <taxon>Micrococcales</taxon>
        <taxon>Demequinaceae</taxon>
        <taxon>Demequina</taxon>
    </lineage>
</organism>
<feature type="binding site" evidence="3">
    <location>
        <position position="349"/>
    </location>
    <ligand>
        <name>CTP</name>
        <dbReference type="ChEBI" id="CHEBI:37563"/>
    </ligand>
</feature>
<comment type="cofactor">
    <cofactor evidence="3">
        <name>Mg(2+)</name>
        <dbReference type="ChEBI" id="CHEBI:18420"/>
    </cofactor>
</comment>
<dbReference type="EC" id="4.1.1.36" evidence="3"/>
<dbReference type="Pfam" id="PF04127">
    <property type="entry name" value="DFP"/>
    <property type="match status" value="1"/>
</dbReference>
<keyword evidence="3 4" id="KW-0436">Ligase</keyword>
<dbReference type="InterPro" id="IPR035929">
    <property type="entry name" value="CoaB-like_sf"/>
</dbReference>
<comment type="catalytic activity">
    <reaction evidence="3 4">
        <text>N-[(R)-4-phosphopantothenoyl]-L-cysteine + H(+) = (R)-4'-phosphopantetheine + CO2</text>
        <dbReference type="Rhea" id="RHEA:16793"/>
        <dbReference type="ChEBI" id="CHEBI:15378"/>
        <dbReference type="ChEBI" id="CHEBI:16526"/>
        <dbReference type="ChEBI" id="CHEBI:59458"/>
        <dbReference type="ChEBI" id="CHEBI:61723"/>
        <dbReference type="EC" id="4.1.1.36"/>
    </reaction>
</comment>
<feature type="binding site" evidence="3">
    <location>
        <position position="285"/>
    </location>
    <ligand>
        <name>CTP</name>
        <dbReference type="ChEBI" id="CHEBI:37563"/>
    </ligand>
</feature>
<evidence type="ECO:0000256" key="4">
    <source>
        <dbReference type="RuleBase" id="RU364078"/>
    </source>
</evidence>
<dbReference type="Proteomes" id="UP001304125">
    <property type="component" value="Chromosome"/>
</dbReference>
<feature type="binding site" evidence="3">
    <location>
        <position position="331"/>
    </location>
    <ligand>
        <name>CTP</name>
        <dbReference type="ChEBI" id="CHEBI:37563"/>
    </ligand>
</feature>
<evidence type="ECO:0000256" key="1">
    <source>
        <dbReference type="ARBA" id="ARBA00022793"/>
    </source>
</evidence>
<sequence>MRVLLGVTGGIAAYKVALVLRRLTEDGHSVRVIPTAASLQFVGRATWEALSGHPAPTDTFEDVPSVQHVRLGQRADVVLVAPATADFLASMARGEARDLLGNALLATAAPVVVAPAMHTEMWQNPATRANVQTLRDRGVHVIEPAIGRLTGPDSGPGRLPDPDRIVDALYGVVRGTGLTTAPNADADAWGDLEGLNVVVSAGGTREPLDSVRFLGNRSSGRQGFAIAEAARERGAKVTVVAAHVALPLGEGIRRVEVSSTESLGVAMRAAAETADVVIMAAAVADFRPAKVADHKIKKDGDGTLTLTLVPTEDVLAGLVRSRRPGQTVIGFAAETGDSGATVLEHGAAKARRKGADLLCVNEVGVDRGFGDRPNEVRMLASDGAEVAHAAGSKIEVAHRILDQVVRLRHQV</sequence>
<dbReference type="PANTHER" id="PTHR14359">
    <property type="entry name" value="HOMO-OLIGOMERIC FLAVIN CONTAINING CYS DECARBOXYLASE FAMILY"/>
    <property type="match status" value="1"/>
</dbReference>
<comment type="pathway">
    <text evidence="3 4">Cofactor biosynthesis; coenzyme A biosynthesis; CoA from (R)-pantothenate: step 2/5.</text>
</comment>
<accession>A0AA96F945</accession>
<protein>
    <recommendedName>
        <fullName evidence="3">Coenzyme A biosynthesis bifunctional protein CoaBC</fullName>
    </recommendedName>
    <alternativeName>
        <fullName evidence="3">DNA/pantothenate metabolism flavoprotein</fullName>
    </alternativeName>
    <alternativeName>
        <fullName evidence="3">Phosphopantothenoylcysteine synthetase/decarboxylase</fullName>
        <shortName evidence="3">PPCS-PPCDC</shortName>
    </alternativeName>
    <domain>
        <recommendedName>
            <fullName evidence="3">Phosphopantothenoylcysteine decarboxylase</fullName>
            <shortName evidence="3">PPC decarboxylase</shortName>
            <shortName evidence="3">PPC-DC</shortName>
            <ecNumber evidence="3">4.1.1.36</ecNumber>
        </recommendedName>
        <alternativeName>
            <fullName evidence="3">CoaC</fullName>
        </alternativeName>
    </domain>
    <domain>
        <recommendedName>
            <fullName evidence="3">Phosphopantothenate--cysteine ligase</fullName>
            <ecNumber evidence="3">6.3.2.5</ecNumber>
        </recommendedName>
        <alternativeName>
            <fullName evidence="3">CoaB</fullName>
        </alternativeName>
        <alternativeName>
            <fullName evidence="3">Phosphopantothenoylcysteine synthetase</fullName>
            <shortName evidence="3">PPC synthetase</shortName>
            <shortName evidence="3">PPC-S</shortName>
        </alternativeName>
    </domain>
</protein>
<evidence type="ECO:0000259" key="6">
    <source>
        <dbReference type="Pfam" id="PF04127"/>
    </source>
</evidence>
<keyword evidence="3 4" id="KW-0288">FMN</keyword>
<evidence type="ECO:0000313" key="7">
    <source>
        <dbReference type="EMBL" id="WNM25794.1"/>
    </source>
</evidence>
<dbReference type="InterPro" id="IPR005252">
    <property type="entry name" value="CoaBC"/>
</dbReference>
<dbReference type="GO" id="GO:0010181">
    <property type="term" value="F:FMN binding"/>
    <property type="evidence" value="ECO:0007669"/>
    <property type="project" value="UniProtKB-UniRule"/>
</dbReference>
<dbReference type="Gene3D" id="3.40.50.10300">
    <property type="entry name" value="CoaB-like"/>
    <property type="match status" value="1"/>
</dbReference>
<feature type="region of interest" description="Phosphopantothenoylcysteine decarboxylase" evidence="3">
    <location>
        <begin position="1"/>
        <end position="196"/>
    </location>
</feature>
<proteinExistence type="inferred from homology"/>
<dbReference type="HAMAP" id="MF_02225">
    <property type="entry name" value="CoaBC"/>
    <property type="match status" value="1"/>
</dbReference>
<dbReference type="GO" id="GO:0004633">
    <property type="term" value="F:phosphopantothenoylcysteine decarboxylase activity"/>
    <property type="evidence" value="ECO:0007669"/>
    <property type="project" value="UniProtKB-UniRule"/>
</dbReference>
<dbReference type="SUPFAM" id="SSF52507">
    <property type="entry name" value="Homo-oligomeric flavin-containing Cys decarboxylases, HFCD"/>
    <property type="match status" value="1"/>
</dbReference>
<dbReference type="Pfam" id="PF02441">
    <property type="entry name" value="Flavoprotein"/>
    <property type="match status" value="1"/>
</dbReference>
<comment type="caution">
    <text evidence="3">Lacks conserved residue(s) required for the propagation of feature annotation.</text>
</comment>
<keyword evidence="8" id="KW-1185">Reference proteome</keyword>
<feature type="domain" description="Flavoprotein" evidence="5">
    <location>
        <begin position="1"/>
        <end position="168"/>
    </location>
</feature>
<dbReference type="AlphaFoldDB" id="A0AA96F945"/>
<comment type="similarity">
    <text evidence="3 4">In the C-terminal section; belongs to the PPC synthetase family.</text>
</comment>
<comment type="function">
    <text evidence="3">Catalyzes two sequential steps in the biosynthesis of coenzyme A. In the first step cysteine is conjugated to 4'-phosphopantothenate to form 4-phosphopantothenoylcysteine. In the second step the latter compound is decarboxylated to form 4'-phosphopantotheine.</text>
</comment>
<reference evidence="7 8" key="1">
    <citation type="submission" date="2023-09" db="EMBL/GenBank/DDBJ databases">
        <title>Demequina sp. a novel bacteria isolated from Capsicum annuum.</title>
        <authorList>
            <person name="Humaira Z."/>
            <person name="Lee J."/>
            <person name="Cho D."/>
        </authorList>
    </citation>
    <scope>NUCLEOTIDE SEQUENCE [LARGE SCALE GENOMIC DNA]</scope>
    <source>
        <strain evidence="7 8">OYTSA14</strain>
    </source>
</reference>
<comment type="catalytic activity">
    <reaction evidence="3 4">
        <text>(R)-4'-phosphopantothenate + L-cysteine + CTP = N-[(R)-4-phosphopantothenoyl]-L-cysteine + CMP + diphosphate + H(+)</text>
        <dbReference type="Rhea" id="RHEA:19397"/>
        <dbReference type="ChEBI" id="CHEBI:10986"/>
        <dbReference type="ChEBI" id="CHEBI:15378"/>
        <dbReference type="ChEBI" id="CHEBI:33019"/>
        <dbReference type="ChEBI" id="CHEBI:35235"/>
        <dbReference type="ChEBI" id="CHEBI:37563"/>
        <dbReference type="ChEBI" id="CHEBI:59458"/>
        <dbReference type="ChEBI" id="CHEBI:60377"/>
        <dbReference type="EC" id="6.3.2.5"/>
    </reaction>
</comment>
<dbReference type="PANTHER" id="PTHR14359:SF6">
    <property type="entry name" value="PHOSPHOPANTOTHENOYLCYSTEINE DECARBOXYLASE"/>
    <property type="match status" value="1"/>
</dbReference>
<keyword evidence="2 3" id="KW-0456">Lyase</keyword>
<keyword evidence="1 3" id="KW-0210">Decarboxylase</keyword>
<dbReference type="EC" id="6.3.2.5" evidence="3"/>
<comment type="pathway">
    <text evidence="3 4">Cofactor biosynthesis; coenzyme A biosynthesis; CoA from (R)-pantothenate: step 3/5.</text>
</comment>